<proteinExistence type="predicted"/>
<dbReference type="EMBL" id="CM026423">
    <property type="protein sequence ID" value="KAG0583301.1"/>
    <property type="molecule type" value="Genomic_DNA"/>
</dbReference>
<accession>A0A8T0IK78</accession>
<dbReference type="Proteomes" id="UP000822688">
    <property type="component" value="Chromosome 3"/>
</dbReference>
<protein>
    <submittedName>
        <fullName evidence="1">Uncharacterized protein</fullName>
    </submittedName>
</protein>
<name>A0A8T0IK78_CERPU</name>
<dbReference type="AlphaFoldDB" id="A0A8T0IK78"/>
<organism evidence="1 2">
    <name type="scientific">Ceratodon purpureus</name>
    <name type="common">Fire moss</name>
    <name type="synonym">Dicranum purpureum</name>
    <dbReference type="NCBI Taxonomy" id="3225"/>
    <lineage>
        <taxon>Eukaryota</taxon>
        <taxon>Viridiplantae</taxon>
        <taxon>Streptophyta</taxon>
        <taxon>Embryophyta</taxon>
        <taxon>Bryophyta</taxon>
        <taxon>Bryophytina</taxon>
        <taxon>Bryopsida</taxon>
        <taxon>Dicranidae</taxon>
        <taxon>Pseudoditrichales</taxon>
        <taxon>Ditrichaceae</taxon>
        <taxon>Ceratodon</taxon>
    </lineage>
</organism>
<sequence length="99" mass="11445">MFELVHLLRQSFLKLHLKETFYCTMKGALNPLHGHCHIVNALENAEKEMVVSGCVTHLSSIILKKGECRIPCVSLIGKVFYMEYSRMLCFRHLHLRMLG</sequence>
<evidence type="ECO:0000313" key="2">
    <source>
        <dbReference type="Proteomes" id="UP000822688"/>
    </source>
</evidence>
<comment type="caution">
    <text evidence="1">The sequence shown here is derived from an EMBL/GenBank/DDBJ whole genome shotgun (WGS) entry which is preliminary data.</text>
</comment>
<gene>
    <name evidence="1" type="ORF">KC19_3G125000</name>
</gene>
<evidence type="ECO:0000313" key="1">
    <source>
        <dbReference type="EMBL" id="KAG0583301.1"/>
    </source>
</evidence>
<keyword evidence="2" id="KW-1185">Reference proteome</keyword>
<reference evidence="1" key="1">
    <citation type="submission" date="2020-06" db="EMBL/GenBank/DDBJ databases">
        <title>WGS assembly of Ceratodon purpureus strain R40.</title>
        <authorList>
            <person name="Carey S.B."/>
            <person name="Jenkins J."/>
            <person name="Shu S."/>
            <person name="Lovell J.T."/>
            <person name="Sreedasyam A."/>
            <person name="Maumus F."/>
            <person name="Tiley G.P."/>
            <person name="Fernandez-Pozo N."/>
            <person name="Barry K."/>
            <person name="Chen C."/>
            <person name="Wang M."/>
            <person name="Lipzen A."/>
            <person name="Daum C."/>
            <person name="Saski C.A."/>
            <person name="Payton A.C."/>
            <person name="Mcbreen J.C."/>
            <person name="Conrad R.E."/>
            <person name="Kollar L.M."/>
            <person name="Olsson S."/>
            <person name="Huttunen S."/>
            <person name="Landis J.B."/>
            <person name="Wickett N.J."/>
            <person name="Johnson M.G."/>
            <person name="Rensing S.A."/>
            <person name="Grimwood J."/>
            <person name="Schmutz J."/>
            <person name="Mcdaniel S.F."/>
        </authorList>
    </citation>
    <scope>NUCLEOTIDE SEQUENCE</scope>
    <source>
        <strain evidence="1">R40</strain>
    </source>
</reference>